<dbReference type="SFLD" id="SFLDG01135">
    <property type="entry name" value="C1.5.6:_HAD__Beta-PGM__Phospha"/>
    <property type="match status" value="1"/>
</dbReference>
<feature type="binding site" evidence="10">
    <location>
        <position position="180"/>
    </location>
    <ligand>
        <name>Mg(2+)</name>
        <dbReference type="ChEBI" id="CHEBI:18420"/>
    </ligand>
</feature>
<dbReference type="NCBIfam" id="TIGR01449">
    <property type="entry name" value="PGP_bact"/>
    <property type="match status" value="1"/>
</dbReference>
<dbReference type="InterPro" id="IPR050155">
    <property type="entry name" value="HAD-like_hydrolase_sf"/>
</dbReference>
<dbReference type="Pfam" id="PF13419">
    <property type="entry name" value="HAD_2"/>
    <property type="match status" value="1"/>
</dbReference>
<dbReference type="SFLD" id="SFLDS00003">
    <property type="entry name" value="Haloacid_Dehalogenase"/>
    <property type="match status" value="1"/>
</dbReference>
<dbReference type="EMBL" id="BMZS01000013">
    <property type="protein sequence ID" value="GHD61601.1"/>
    <property type="molecule type" value="Genomic_DNA"/>
</dbReference>
<evidence type="ECO:0000256" key="6">
    <source>
        <dbReference type="ARBA" id="ARBA00022723"/>
    </source>
</evidence>
<gene>
    <name evidence="11" type="primary">cbbZ</name>
    <name evidence="11" type="ORF">GCM10017083_49160</name>
</gene>
<dbReference type="NCBIfam" id="TIGR01549">
    <property type="entry name" value="HAD-SF-IA-v1"/>
    <property type="match status" value="1"/>
</dbReference>
<feature type="binding site" evidence="10">
    <location>
        <position position="18"/>
    </location>
    <ligand>
        <name>Mg(2+)</name>
        <dbReference type="ChEBI" id="CHEBI:18420"/>
    </ligand>
</feature>
<dbReference type="InterPro" id="IPR023198">
    <property type="entry name" value="PGP-like_dom2"/>
</dbReference>
<organism evidence="11 12">
    <name type="scientific">Thalassobaculum fulvum</name>
    <dbReference type="NCBI Taxonomy" id="1633335"/>
    <lineage>
        <taxon>Bacteria</taxon>
        <taxon>Pseudomonadati</taxon>
        <taxon>Pseudomonadota</taxon>
        <taxon>Alphaproteobacteria</taxon>
        <taxon>Rhodospirillales</taxon>
        <taxon>Thalassobaculaceae</taxon>
        <taxon>Thalassobaculum</taxon>
    </lineage>
</organism>
<dbReference type="GO" id="GO:0046872">
    <property type="term" value="F:metal ion binding"/>
    <property type="evidence" value="ECO:0007669"/>
    <property type="project" value="UniProtKB-KW"/>
</dbReference>
<dbReference type="InterPro" id="IPR041492">
    <property type="entry name" value="HAD_2"/>
</dbReference>
<evidence type="ECO:0000256" key="2">
    <source>
        <dbReference type="ARBA" id="ARBA00001946"/>
    </source>
</evidence>
<feature type="binding site" evidence="10">
    <location>
        <position position="20"/>
    </location>
    <ligand>
        <name>Mg(2+)</name>
        <dbReference type="ChEBI" id="CHEBI:18420"/>
    </ligand>
</feature>
<dbReference type="EC" id="3.1.3.18" evidence="5 10"/>
<dbReference type="SFLD" id="SFLDG01129">
    <property type="entry name" value="C1.5:_HAD__Beta-PGM__Phosphata"/>
    <property type="match status" value="1"/>
</dbReference>
<evidence type="ECO:0000256" key="4">
    <source>
        <dbReference type="ARBA" id="ARBA00006171"/>
    </source>
</evidence>
<comment type="pathway">
    <text evidence="3 10">Organic acid metabolism; glycolate biosynthesis; glycolate from 2-phosphoglycolate: step 1/1.</text>
</comment>
<comment type="function">
    <text evidence="10">Specifically catalyzes the dephosphorylation of 2-phosphoglycolate. Is involved in the dissimilation of the intracellular 2-phosphoglycolate formed during the DNA repair of 3'-phosphoglycolate ends, a major class of DNA lesions induced by oxidative stress.</text>
</comment>
<comment type="caution">
    <text evidence="11">The sequence shown here is derived from an EMBL/GenBank/DDBJ whole genome shotgun (WGS) entry which is preliminary data.</text>
</comment>
<dbReference type="GO" id="GO:0046295">
    <property type="term" value="P:glycolate biosynthetic process"/>
    <property type="evidence" value="ECO:0007669"/>
    <property type="project" value="UniProtKB-UniRule"/>
</dbReference>
<evidence type="ECO:0000313" key="12">
    <source>
        <dbReference type="Proteomes" id="UP000630353"/>
    </source>
</evidence>
<dbReference type="Gene3D" id="3.40.50.1000">
    <property type="entry name" value="HAD superfamily/HAD-like"/>
    <property type="match status" value="1"/>
</dbReference>
<reference evidence="11" key="1">
    <citation type="journal article" date="2014" name="Int. J. Syst. Evol. Microbiol.">
        <title>Complete genome sequence of Corynebacterium casei LMG S-19264T (=DSM 44701T), isolated from a smear-ripened cheese.</title>
        <authorList>
            <consortium name="US DOE Joint Genome Institute (JGI-PGF)"/>
            <person name="Walter F."/>
            <person name="Albersmeier A."/>
            <person name="Kalinowski J."/>
            <person name="Ruckert C."/>
        </authorList>
    </citation>
    <scope>NUCLEOTIDE SEQUENCE</scope>
    <source>
        <strain evidence="11">KCTC 42651</strain>
    </source>
</reference>
<keyword evidence="12" id="KW-1185">Reference proteome</keyword>
<accession>A0A918XWH6</accession>
<evidence type="ECO:0000313" key="11">
    <source>
        <dbReference type="EMBL" id="GHD61601.1"/>
    </source>
</evidence>
<evidence type="ECO:0000256" key="8">
    <source>
        <dbReference type="ARBA" id="ARBA00022842"/>
    </source>
</evidence>
<keyword evidence="9 10" id="KW-0119">Carbohydrate metabolism</keyword>
<dbReference type="Gene3D" id="1.10.150.240">
    <property type="entry name" value="Putative phosphatase, domain 2"/>
    <property type="match status" value="1"/>
</dbReference>
<reference evidence="11" key="2">
    <citation type="submission" date="2020-09" db="EMBL/GenBank/DDBJ databases">
        <authorList>
            <person name="Sun Q."/>
            <person name="Kim S."/>
        </authorList>
    </citation>
    <scope>NUCLEOTIDE SEQUENCE</scope>
    <source>
        <strain evidence="11">KCTC 42651</strain>
    </source>
</reference>
<dbReference type="RefSeq" id="WP_189994698.1">
    <property type="nucleotide sequence ID" value="NZ_BMZS01000013.1"/>
</dbReference>
<comment type="cofactor">
    <cofactor evidence="2 10">
        <name>Mg(2+)</name>
        <dbReference type="ChEBI" id="CHEBI:18420"/>
    </cofactor>
</comment>
<dbReference type="GO" id="GO:0005829">
    <property type="term" value="C:cytosol"/>
    <property type="evidence" value="ECO:0007669"/>
    <property type="project" value="TreeGrafter"/>
</dbReference>
<dbReference type="InterPro" id="IPR023214">
    <property type="entry name" value="HAD_sf"/>
</dbReference>
<dbReference type="AlphaFoldDB" id="A0A918XWH6"/>
<comment type="catalytic activity">
    <reaction evidence="1 10">
        <text>2-phosphoglycolate + H2O = glycolate + phosphate</text>
        <dbReference type="Rhea" id="RHEA:14369"/>
        <dbReference type="ChEBI" id="CHEBI:15377"/>
        <dbReference type="ChEBI" id="CHEBI:29805"/>
        <dbReference type="ChEBI" id="CHEBI:43474"/>
        <dbReference type="ChEBI" id="CHEBI:58033"/>
        <dbReference type="EC" id="3.1.3.18"/>
    </reaction>
</comment>
<protein>
    <recommendedName>
        <fullName evidence="5 10">Phosphoglycolate phosphatase</fullName>
        <shortName evidence="10">PGP</shortName>
        <shortName evidence="10">PGPase</shortName>
        <ecNumber evidence="5 10">3.1.3.18</ecNumber>
    </recommendedName>
</protein>
<dbReference type="Proteomes" id="UP000630353">
    <property type="component" value="Unassembled WGS sequence"/>
</dbReference>
<dbReference type="HAMAP" id="MF_00495">
    <property type="entry name" value="GPH_hydrolase_bact"/>
    <property type="match status" value="1"/>
</dbReference>
<evidence type="ECO:0000256" key="10">
    <source>
        <dbReference type="HAMAP-Rule" id="MF_00495"/>
    </source>
</evidence>
<dbReference type="GO" id="GO:0006281">
    <property type="term" value="P:DNA repair"/>
    <property type="evidence" value="ECO:0007669"/>
    <property type="project" value="TreeGrafter"/>
</dbReference>
<evidence type="ECO:0000256" key="7">
    <source>
        <dbReference type="ARBA" id="ARBA00022801"/>
    </source>
</evidence>
<keyword evidence="8 10" id="KW-0460">Magnesium</keyword>
<dbReference type="GO" id="GO:0005975">
    <property type="term" value="P:carbohydrate metabolic process"/>
    <property type="evidence" value="ECO:0007669"/>
    <property type="project" value="InterPro"/>
</dbReference>
<evidence type="ECO:0000256" key="1">
    <source>
        <dbReference type="ARBA" id="ARBA00000830"/>
    </source>
</evidence>
<evidence type="ECO:0000256" key="3">
    <source>
        <dbReference type="ARBA" id="ARBA00004818"/>
    </source>
</evidence>
<dbReference type="GO" id="GO:0008967">
    <property type="term" value="F:phosphoglycolate phosphatase activity"/>
    <property type="evidence" value="ECO:0007669"/>
    <property type="project" value="UniProtKB-UniRule"/>
</dbReference>
<proteinExistence type="inferred from homology"/>
<comment type="similarity">
    <text evidence="4 10">Belongs to the HAD-like hydrolase superfamily. CbbY/CbbZ/Gph/YieH family.</text>
</comment>
<dbReference type="PANTHER" id="PTHR43434">
    <property type="entry name" value="PHOSPHOGLYCOLATE PHOSPHATASE"/>
    <property type="match status" value="1"/>
</dbReference>
<evidence type="ECO:0000256" key="5">
    <source>
        <dbReference type="ARBA" id="ARBA00013078"/>
    </source>
</evidence>
<dbReference type="SUPFAM" id="SSF56784">
    <property type="entry name" value="HAD-like"/>
    <property type="match status" value="1"/>
</dbReference>
<dbReference type="InterPro" id="IPR037512">
    <property type="entry name" value="PGPase_prok"/>
</dbReference>
<dbReference type="PANTHER" id="PTHR43434:SF1">
    <property type="entry name" value="PHOSPHOGLYCOLATE PHOSPHATASE"/>
    <property type="match status" value="1"/>
</dbReference>
<keyword evidence="7 10" id="KW-0378">Hydrolase</keyword>
<feature type="active site" description="Nucleophile" evidence="10">
    <location>
        <position position="18"/>
    </location>
</feature>
<dbReference type="InterPro" id="IPR006439">
    <property type="entry name" value="HAD-SF_hydro_IA"/>
</dbReference>
<keyword evidence="6 10" id="KW-0479">Metal-binding</keyword>
<evidence type="ECO:0000256" key="9">
    <source>
        <dbReference type="ARBA" id="ARBA00023277"/>
    </source>
</evidence>
<dbReference type="InterPro" id="IPR036412">
    <property type="entry name" value="HAD-like_sf"/>
</dbReference>
<name>A0A918XWH6_9PROT</name>
<sequence>MPSPARFAGRPVDAVVFDLDGTLIDSAADLGRAANRLLDEEGRRALSMAEVRSFIGDGARVLVDRAMAATGAAAGSAALDALTRRFIAHYEADATAATTVYPSVPETLAALRRTGIRVGVCTNKPQAATAAVLEALGLAGMVEAAAGGDRFPVRKPDAGHLLGTLDLLGTPAERAVMVGDNEHDAAVARAAGTGAVLVTYGYARKPLAEIDVDARIDRLDRLLELLGLSG</sequence>